<protein>
    <submittedName>
        <fullName evidence="6">HU family DNA-binding protein</fullName>
    </submittedName>
</protein>
<gene>
    <name evidence="6" type="ORF">GCM10022280_15370</name>
</gene>
<dbReference type="InterPro" id="IPR010992">
    <property type="entry name" value="IHF-like_DNA-bd_dom_sf"/>
</dbReference>
<keyword evidence="7" id="KW-1185">Reference proteome</keyword>
<dbReference type="PROSITE" id="PS00045">
    <property type="entry name" value="HISTONE_LIKE"/>
    <property type="match status" value="1"/>
</dbReference>
<reference evidence="7" key="1">
    <citation type="journal article" date="2019" name="Int. J. Syst. Evol. Microbiol.">
        <title>The Global Catalogue of Microorganisms (GCM) 10K type strain sequencing project: providing services to taxonomists for standard genome sequencing and annotation.</title>
        <authorList>
            <consortium name="The Broad Institute Genomics Platform"/>
            <consortium name="The Broad Institute Genome Sequencing Center for Infectious Disease"/>
            <person name="Wu L."/>
            <person name="Ma J."/>
        </authorList>
    </citation>
    <scope>NUCLEOTIDE SEQUENCE [LARGE SCALE GENOMIC DNA]</scope>
    <source>
        <strain evidence="7">JCM 17563</strain>
    </source>
</reference>
<evidence type="ECO:0000256" key="1">
    <source>
        <dbReference type="ARBA" id="ARBA00010529"/>
    </source>
</evidence>
<feature type="region of interest" description="Disordered" evidence="5">
    <location>
        <begin position="1"/>
        <end position="20"/>
    </location>
</feature>
<evidence type="ECO:0000313" key="7">
    <source>
        <dbReference type="Proteomes" id="UP001500235"/>
    </source>
</evidence>
<dbReference type="CDD" id="cd13831">
    <property type="entry name" value="HU"/>
    <property type="match status" value="1"/>
</dbReference>
<dbReference type="PANTHER" id="PTHR33175:SF3">
    <property type="entry name" value="DNA-BINDING PROTEIN HU-BETA"/>
    <property type="match status" value="1"/>
</dbReference>
<comment type="caution">
    <text evidence="6">The sequence shown here is derived from an EMBL/GenBank/DDBJ whole genome shotgun (WGS) entry which is preliminary data.</text>
</comment>
<dbReference type="InterPro" id="IPR020816">
    <property type="entry name" value="Histone-like_DNA-bd_CS"/>
</dbReference>
<dbReference type="EMBL" id="BAABBQ010000001">
    <property type="protein sequence ID" value="GAA4017157.1"/>
    <property type="molecule type" value="Genomic_DNA"/>
</dbReference>
<keyword evidence="3 6" id="KW-0238">DNA-binding</keyword>
<evidence type="ECO:0000256" key="5">
    <source>
        <dbReference type="SAM" id="MobiDB-lite"/>
    </source>
</evidence>
<organism evidence="6 7">
    <name type="scientific">Sphingomonas swuensis</name>
    <dbReference type="NCBI Taxonomy" id="977800"/>
    <lineage>
        <taxon>Bacteria</taxon>
        <taxon>Pseudomonadati</taxon>
        <taxon>Pseudomonadota</taxon>
        <taxon>Alphaproteobacteria</taxon>
        <taxon>Sphingomonadales</taxon>
        <taxon>Sphingomonadaceae</taxon>
        <taxon>Sphingomonas</taxon>
    </lineage>
</organism>
<sequence>MTRGRGDRTIPGTSESEMNKQELIGEVADGAGLNRSDAARAVETMLEVITDALKRGDEVRLVGFGNFVVTRRKASVGRNPRTGEPLQIDSTAQPKFRAGKLLKEAVQ</sequence>
<dbReference type="SUPFAM" id="SSF47729">
    <property type="entry name" value="IHF-like DNA-binding proteins"/>
    <property type="match status" value="1"/>
</dbReference>
<dbReference type="PANTHER" id="PTHR33175">
    <property type="entry name" value="DNA-BINDING PROTEIN HU"/>
    <property type="match status" value="1"/>
</dbReference>
<evidence type="ECO:0000256" key="4">
    <source>
        <dbReference type="RuleBase" id="RU003939"/>
    </source>
</evidence>
<dbReference type="Pfam" id="PF00216">
    <property type="entry name" value="Bac_DNA_binding"/>
    <property type="match status" value="1"/>
</dbReference>
<evidence type="ECO:0000313" key="6">
    <source>
        <dbReference type="EMBL" id="GAA4017157.1"/>
    </source>
</evidence>
<keyword evidence="2" id="KW-0226">DNA condensation</keyword>
<comment type="similarity">
    <text evidence="1 4">Belongs to the bacterial histone-like protein family.</text>
</comment>
<dbReference type="PRINTS" id="PR01727">
    <property type="entry name" value="DNABINDINGHU"/>
</dbReference>
<accession>A0ABP7SVE1</accession>
<dbReference type="Proteomes" id="UP001500235">
    <property type="component" value="Unassembled WGS sequence"/>
</dbReference>
<dbReference type="SMART" id="SM00411">
    <property type="entry name" value="BHL"/>
    <property type="match status" value="1"/>
</dbReference>
<name>A0ABP7SVE1_9SPHN</name>
<dbReference type="Gene3D" id="4.10.520.10">
    <property type="entry name" value="IHF-like DNA-binding proteins"/>
    <property type="match status" value="1"/>
</dbReference>
<evidence type="ECO:0000256" key="3">
    <source>
        <dbReference type="ARBA" id="ARBA00023125"/>
    </source>
</evidence>
<dbReference type="GO" id="GO:0003677">
    <property type="term" value="F:DNA binding"/>
    <property type="evidence" value="ECO:0007669"/>
    <property type="project" value="UniProtKB-KW"/>
</dbReference>
<dbReference type="InterPro" id="IPR000119">
    <property type="entry name" value="Hist_DNA-bd"/>
</dbReference>
<evidence type="ECO:0000256" key="2">
    <source>
        <dbReference type="ARBA" id="ARBA00023067"/>
    </source>
</evidence>
<proteinExistence type="inferred from homology"/>